<keyword evidence="2" id="KW-0548">Nucleotidyltransferase</keyword>
<evidence type="ECO:0000259" key="1">
    <source>
        <dbReference type="Pfam" id="PF21694"/>
    </source>
</evidence>
<evidence type="ECO:0000313" key="3">
    <source>
        <dbReference type="Proteomes" id="UP000053904"/>
    </source>
</evidence>
<dbReference type="Gene3D" id="1.20.272.10">
    <property type="match status" value="1"/>
</dbReference>
<dbReference type="GO" id="GO:0003887">
    <property type="term" value="F:DNA-directed DNA polymerase activity"/>
    <property type="evidence" value="ECO:0007669"/>
    <property type="project" value="UniProtKB-EC"/>
</dbReference>
<protein>
    <submittedName>
        <fullName evidence="2">DNA polymerase III subunit delta</fullName>
        <ecNumber evidence="2">2.7.7.7</ecNumber>
    </submittedName>
</protein>
<organism evidence="2 3">
    <name type="scientific">candidate division WS6 bacterium 34_10</name>
    <dbReference type="NCBI Taxonomy" id="1641389"/>
    <lineage>
        <taxon>Bacteria</taxon>
        <taxon>Candidatus Dojkabacteria</taxon>
    </lineage>
</organism>
<reference evidence="3" key="1">
    <citation type="journal article" date="2015" name="MBio">
        <title>Genome-Resolved Metagenomic Analysis Reveals Roles for Candidate Phyla and Other Microbial Community Members in Biogeochemical Transformations in Oil Reservoirs.</title>
        <authorList>
            <person name="Hu P."/>
            <person name="Tom L."/>
            <person name="Singh A."/>
            <person name="Thomas B.C."/>
            <person name="Baker B.J."/>
            <person name="Piceno Y.M."/>
            <person name="Andersen G.L."/>
            <person name="Banfield J.F."/>
        </authorList>
    </citation>
    <scope>NUCLEOTIDE SEQUENCE [LARGE SCALE GENOMIC DNA]</scope>
</reference>
<dbReference type="InterPro" id="IPR048466">
    <property type="entry name" value="DNA_pol3_delta-like_C"/>
</dbReference>
<proteinExistence type="predicted"/>
<comment type="caution">
    <text evidence="2">The sequence shown here is derived from an EMBL/GenBank/DDBJ whole genome shotgun (WGS) entry which is preliminary data.</text>
</comment>
<dbReference type="EC" id="2.7.7.7" evidence="2"/>
<name>A0A117LZB4_9BACT</name>
<feature type="non-terminal residue" evidence="2">
    <location>
        <position position="1"/>
    </location>
</feature>
<feature type="domain" description="DNA polymerase III delta subunit-like C-terminal" evidence="1">
    <location>
        <begin position="1"/>
        <end position="37"/>
    </location>
</feature>
<evidence type="ECO:0000313" key="2">
    <source>
        <dbReference type="EMBL" id="KUK75911.1"/>
    </source>
</evidence>
<dbReference type="AlphaFoldDB" id="A0A117LZB4"/>
<sequence length="41" mass="4731">SKQYSEEKIKLLYSKLSNLDYQIKTGKIEPNLGLTLICPFL</sequence>
<gene>
    <name evidence="2" type="ORF">XD93_1204</name>
</gene>
<accession>A0A117LZB4</accession>
<keyword evidence="2" id="KW-0808">Transferase</keyword>
<dbReference type="EMBL" id="LGGO01000242">
    <property type="protein sequence ID" value="KUK75911.1"/>
    <property type="molecule type" value="Genomic_DNA"/>
</dbReference>
<dbReference type="Proteomes" id="UP000053904">
    <property type="component" value="Unassembled WGS sequence"/>
</dbReference>
<dbReference type="Pfam" id="PF21694">
    <property type="entry name" value="DNA_pol3_delta_C"/>
    <property type="match status" value="1"/>
</dbReference>